<dbReference type="Gene3D" id="2.60.120.260">
    <property type="entry name" value="Galactose-binding domain-like"/>
    <property type="match status" value="1"/>
</dbReference>
<dbReference type="EMBL" id="JACCCU010000004">
    <property type="protein sequence ID" value="NYF92266.1"/>
    <property type="molecule type" value="Genomic_DNA"/>
</dbReference>
<dbReference type="InterPro" id="IPR005674">
    <property type="entry name" value="CocE/Ser_esterase"/>
</dbReference>
<dbReference type="InterPro" id="IPR008979">
    <property type="entry name" value="Galactose-bd-like_sf"/>
</dbReference>
<gene>
    <name evidence="5" type="ORF">HDF08_004389</name>
</gene>
<dbReference type="SUPFAM" id="SSF49785">
    <property type="entry name" value="Galactose-binding domain-like"/>
    <property type="match status" value="1"/>
</dbReference>
<evidence type="ECO:0000256" key="3">
    <source>
        <dbReference type="SAM" id="SignalP"/>
    </source>
</evidence>
<dbReference type="Proteomes" id="UP000564385">
    <property type="component" value="Unassembled WGS sequence"/>
</dbReference>
<protein>
    <recommendedName>
        <fullName evidence="4">Xaa-Pro dipeptidyl-peptidase C-terminal domain-containing protein</fullName>
    </recommendedName>
</protein>
<dbReference type="Gene3D" id="3.40.50.1820">
    <property type="entry name" value="alpha/beta hydrolase"/>
    <property type="match status" value="2"/>
</dbReference>
<proteinExistence type="predicted"/>
<feature type="signal peptide" evidence="3">
    <location>
        <begin position="1"/>
        <end position="21"/>
    </location>
</feature>
<keyword evidence="3" id="KW-0732">Signal</keyword>
<dbReference type="InterPro" id="IPR013736">
    <property type="entry name" value="Xaa-Pro_dipept_C"/>
</dbReference>
<accession>A0A852VRV3</accession>
<evidence type="ECO:0000256" key="2">
    <source>
        <dbReference type="SAM" id="MobiDB-lite"/>
    </source>
</evidence>
<evidence type="ECO:0000256" key="1">
    <source>
        <dbReference type="ARBA" id="ARBA00022801"/>
    </source>
</evidence>
<evidence type="ECO:0000313" key="5">
    <source>
        <dbReference type="EMBL" id="NYF92266.1"/>
    </source>
</evidence>
<dbReference type="SUPFAM" id="SSF53474">
    <property type="entry name" value="alpha/beta-Hydrolases"/>
    <property type="match status" value="1"/>
</dbReference>
<reference evidence="5 6" key="1">
    <citation type="submission" date="2020-07" db="EMBL/GenBank/DDBJ databases">
        <title>Genomic Encyclopedia of Type Strains, Phase IV (KMG-V): Genome sequencing to study the core and pangenomes of soil and plant-associated prokaryotes.</title>
        <authorList>
            <person name="Whitman W."/>
        </authorList>
    </citation>
    <scope>NUCLEOTIDE SEQUENCE [LARGE SCALE GENOMIC DNA]</scope>
    <source>
        <strain evidence="5 6">M8UP22</strain>
    </source>
</reference>
<dbReference type="GO" id="GO:0008239">
    <property type="term" value="F:dipeptidyl-peptidase activity"/>
    <property type="evidence" value="ECO:0007669"/>
    <property type="project" value="InterPro"/>
</dbReference>
<dbReference type="InterPro" id="IPR000383">
    <property type="entry name" value="Xaa-Pro-like_dom"/>
</dbReference>
<dbReference type="InterPro" id="IPR029058">
    <property type="entry name" value="AB_hydrolase_fold"/>
</dbReference>
<name>A0A852VRV3_9BACT</name>
<evidence type="ECO:0000313" key="6">
    <source>
        <dbReference type="Proteomes" id="UP000564385"/>
    </source>
</evidence>
<comment type="caution">
    <text evidence="5">The sequence shown here is derived from an EMBL/GenBank/DDBJ whole genome shotgun (WGS) entry which is preliminary data.</text>
</comment>
<feature type="region of interest" description="Disordered" evidence="2">
    <location>
        <begin position="357"/>
        <end position="381"/>
    </location>
</feature>
<feature type="chain" id="PRO_5033049041" description="Xaa-Pro dipeptidyl-peptidase C-terminal domain-containing protein" evidence="3">
    <location>
        <begin position="22"/>
        <end position="558"/>
    </location>
</feature>
<feature type="region of interest" description="Disordered" evidence="2">
    <location>
        <begin position="511"/>
        <end position="532"/>
    </location>
</feature>
<feature type="compositionally biased region" description="Polar residues" evidence="2">
    <location>
        <begin position="511"/>
        <end position="527"/>
    </location>
</feature>
<dbReference type="AlphaFoldDB" id="A0A852VRV3"/>
<dbReference type="PANTHER" id="PTHR43056:SF10">
    <property type="entry name" value="COCE_NOND FAMILY, PUTATIVE (AFU_ORTHOLOGUE AFUA_7G00600)-RELATED"/>
    <property type="match status" value="1"/>
</dbReference>
<evidence type="ECO:0000259" key="4">
    <source>
        <dbReference type="SMART" id="SM00939"/>
    </source>
</evidence>
<sequence>MTRHSWAGCVFAFLCATVSIAAAQNAGDLVVDHNMPATMRDGIRLQADIYRPKGDGKYPVVLVRTPYGKAAGDPIARLITSHGYITVVQDCRGRFASEGSWYAFQNEGSDGYDSVEWAASLPGSDGRVVMWGGSYVAITQVLAAVTSPPHLVAITPWMVPSNFHEGVIYQGGALEKNVTDSWVSGVSADPVTQKPPADLHSVDFYRDWRLHPDYDEYWKLMTIDTRPEKILAPGLYLSGWYDVFISGALRDYESVSKHGNPAVQAKQRLIIGPWTHGMASSKSGDVDFGPTANPNPLLVFDWYDFILKGTANQFKTEKPVKLFVMGKNSWREEDAWPLARAQSTRYYLHSGGKANSLTGDGSLSPATPKKESSDQYVYDPSNPVSTQGGGLCCAPTPPGGAFDQRSIEQRPDVLVYTSESFKNDFEVTGNIQAEVYVRSSAVDTDLTVKVVDVSPDGYAKNLTDGILRLRYRNSMEKPEPLKPGEIYKATVAAGPTSNVFLPGHRLRVEVSSSNSPRFDSNPNTGANFDQEKNPIKATNAIFHDSEHPSAILLPVIPQ</sequence>
<keyword evidence="1" id="KW-0378">Hydrolase</keyword>
<dbReference type="SMART" id="SM00939">
    <property type="entry name" value="PepX_C"/>
    <property type="match status" value="1"/>
</dbReference>
<organism evidence="5 6">
    <name type="scientific">Tunturiibacter lichenicola</name>
    <dbReference type="NCBI Taxonomy" id="2051959"/>
    <lineage>
        <taxon>Bacteria</taxon>
        <taxon>Pseudomonadati</taxon>
        <taxon>Acidobacteriota</taxon>
        <taxon>Terriglobia</taxon>
        <taxon>Terriglobales</taxon>
        <taxon>Acidobacteriaceae</taxon>
        <taxon>Tunturiibacter</taxon>
    </lineage>
</organism>
<feature type="domain" description="Xaa-Pro dipeptidyl-peptidase C-terminal" evidence="4">
    <location>
        <begin position="300"/>
        <end position="552"/>
    </location>
</feature>
<dbReference type="PANTHER" id="PTHR43056">
    <property type="entry name" value="PEPTIDASE S9 PROLYL OLIGOPEPTIDASE"/>
    <property type="match status" value="1"/>
</dbReference>
<dbReference type="InterPro" id="IPR050585">
    <property type="entry name" value="Xaa-Pro_dipeptidyl-ppase/CocE"/>
</dbReference>
<dbReference type="NCBIfam" id="TIGR00976">
    <property type="entry name" value="CocE_NonD"/>
    <property type="match status" value="2"/>
</dbReference>
<dbReference type="Pfam" id="PF02129">
    <property type="entry name" value="Peptidase_S15"/>
    <property type="match status" value="1"/>
</dbReference>
<dbReference type="Pfam" id="PF08530">
    <property type="entry name" value="PepX_C"/>
    <property type="match status" value="1"/>
</dbReference>